<dbReference type="InterPro" id="IPR015919">
    <property type="entry name" value="Cadherin-like_sf"/>
</dbReference>
<dbReference type="PANTHER" id="PTHR24028:SF328">
    <property type="entry name" value="CADHERIN-3"/>
    <property type="match status" value="1"/>
</dbReference>
<name>A0A382W7R1_9ZZZZ</name>
<keyword evidence="3" id="KW-0472">Membrane</keyword>
<keyword evidence="2" id="KW-0812">Transmembrane</keyword>
<feature type="domain" description="Cadherin" evidence="5">
    <location>
        <begin position="90"/>
        <end position="194"/>
    </location>
</feature>
<dbReference type="EMBL" id="UINC01157609">
    <property type="protein sequence ID" value="SVD54694.1"/>
    <property type="molecule type" value="Genomic_DNA"/>
</dbReference>
<dbReference type="InterPro" id="IPR002126">
    <property type="entry name" value="Cadherin-like_dom"/>
</dbReference>
<dbReference type="AlphaFoldDB" id="A0A382W7R1"/>
<evidence type="ECO:0000256" key="2">
    <source>
        <dbReference type="ARBA" id="ARBA00022692"/>
    </source>
</evidence>
<dbReference type="InterPro" id="IPR050174">
    <property type="entry name" value="Protocadherin/Cadherin-CA"/>
</dbReference>
<evidence type="ECO:0000256" key="3">
    <source>
        <dbReference type="ARBA" id="ARBA00022989"/>
    </source>
</evidence>
<evidence type="ECO:0000256" key="4">
    <source>
        <dbReference type="ARBA" id="ARBA00023180"/>
    </source>
</evidence>
<accession>A0A382W7R1</accession>
<dbReference type="PROSITE" id="PS50268">
    <property type="entry name" value="CADHERIN_2"/>
    <property type="match status" value="1"/>
</dbReference>
<dbReference type="SMART" id="SM00112">
    <property type="entry name" value="CA"/>
    <property type="match status" value="1"/>
</dbReference>
<evidence type="ECO:0000313" key="6">
    <source>
        <dbReference type="EMBL" id="SVD54694.1"/>
    </source>
</evidence>
<sequence length="279" mass="30807">MKLTGSLYVNENDTGGVVGDITTVDEDAGENHTYAITGMDADTFEIVNGQLKLKDEINPVHQTQGSYSITITSTDKGGATISEDYSVEVNIAPTEFSLDNHSVDESYVSAPVGLIAITDANINDDFTYTISGEGAESFEVVDGQLIVKSGTWLDYETESTSYTLTITVTDQGGYSIEKTVTIDVNDVDYGNPWFSEHVSVFDMPISDDIEIKGLQWVSFWDDDDEEWYEDFSLRFEHDDDPSTPLVITYSLMNANSVLGDNYDDGWEQGEDGVYSNIEN</sequence>
<dbReference type="Pfam" id="PF00028">
    <property type="entry name" value="Cadherin"/>
    <property type="match status" value="1"/>
</dbReference>
<comment type="subcellular location">
    <subcellularLocation>
        <location evidence="1">Membrane</location>
        <topology evidence="1">Single-pass membrane protein</topology>
    </subcellularLocation>
</comment>
<reference evidence="6" key="1">
    <citation type="submission" date="2018-05" db="EMBL/GenBank/DDBJ databases">
        <authorList>
            <person name="Lanie J.A."/>
            <person name="Ng W.-L."/>
            <person name="Kazmierczak K.M."/>
            <person name="Andrzejewski T.M."/>
            <person name="Davidsen T.M."/>
            <person name="Wayne K.J."/>
            <person name="Tettelin H."/>
            <person name="Glass J.I."/>
            <person name="Rusch D."/>
            <person name="Podicherti R."/>
            <person name="Tsui H.-C.T."/>
            <person name="Winkler M.E."/>
        </authorList>
    </citation>
    <scope>NUCLEOTIDE SEQUENCE</scope>
</reference>
<evidence type="ECO:0000259" key="5">
    <source>
        <dbReference type="PROSITE" id="PS50268"/>
    </source>
</evidence>
<dbReference type="Gene3D" id="2.60.40.60">
    <property type="entry name" value="Cadherins"/>
    <property type="match status" value="2"/>
</dbReference>
<dbReference type="PANTHER" id="PTHR24028">
    <property type="entry name" value="CADHERIN-87A"/>
    <property type="match status" value="1"/>
</dbReference>
<dbReference type="GO" id="GO:0005509">
    <property type="term" value="F:calcium ion binding"/>
    <property type="evidence" value="ECO:0007669"/>
    <property type="project" value="InterPro"/>
</dbReference>
<keyword evidence="4" id="KW-0325">Glycoprotein</keyword>
<proteinExistence type="predicted"/>
<dbReference type="SUPFAM" id="SSF49313">
    <property type="entry name" value="Cadherin-like"/>
    <property type="match status" value="2"/>
</dbReference>
<gene>
    <name evidence="6" type="ORF">METZ01_LOCUS407548</name>
</gene>
<dbReference type="GO" id="GO:0007156">
    <property type="term" value="P:homophilic cell adhesion via plasma membrane adhesion molecules"/>
    <property type="evidence" value="ECO:0007669"/>
    <property type="project" value="InterPro"/>
</dbReference>
<organism evidence="6">
    <name type="scientific">marine metagenome</name>
    <dbReference type="NCBI Taxonomy" id="408172"/>
    <lineage>
        <taxon>unclassified sequences</taxon>
        <taxon>metagenomes</taxon>
        <taxon>ecological metagenomes</taxon>
    </lineage>
</organism>
<dbReference type="CDD" id="cd11304">
    <property type="entry name" value="Cadherin_repeat"/>
    <property type="match status" value="2"/>
</dbReference>
<protein>
    <recommendedName>
        <fullName evidence="5">Cadherin domain-containing protein</fullName>
    </recommendedName>
</protein>
<keyword evidence="3" id="KW-1133">Transmembrane helix</keyword>
<feature type="non-terminal residue" evidence="6">
    <location>
        <position position="279"/>
    </location>
</feature>
<dbReference type="GO" id="GO:0005886">
    <property type="term" value="C:plasma membrane"/>
    <property type="evidence" value="ECO:0007669"/>
    <property type="project" value="TreeGrafter"/>
</dbReference>
<evidence type="ECO:0000256" key="1">
    <source>
        <dbReference type="ARBA" id="ARBA00004167"/>
    </source>
</evidence>